<keyword evidence="1" id="KW-1133">Transmembrane helix</keyword>
<evidence type="ECO:0000313" key="3">
    <source>
        <dbReference type="EMBL" id="MST49025.1"/>
    </source>
</evidence>
<feature type="transmembrane region" description="Helical" evidence="1">
    <location>
        <begin position="20"/>
        <end position="38"/>
    </location>
</feature>
<reference evidence="3 4" key="1">
    <citation type="submission" date="2019-08" db="EMBL/GenBank/DDBJ databases">
        <title>In-depth cultivation of the pig gut microbiome towards novel bacterial diversity and tailored functional studies.</title>
        <authorList>
            <person name="Wylensek D."/>
            <person name="Hitch T.C.A."/>
            <person name="Clavel T."/>
        </authorList>
    </citation>
    <scope>NUCLEOTIDE SEQUENCE [LARGE SCALE GENOMIC DNA]</scope>
    <source>
        <strain evidence="3 4">RF-GAM-744-WT-7</strain>
    </source>
</reference>
<feature type="transmembrane region" description="Helical" evidence="1">
    <location>
        <begin position="45"/>
        <end position="63"/>
    </location>
</feature>
<dbReference type="Gene3D" id="1.20.120.1200">
    <property type="entry name" value="NADH-ubiquinone/plastoquinone oxidoreductase chain 6, subunit NuoJ"/>
    <property type="match status" value="1"/>
</dbReference>
<keyword evidence="3" id="KW-0560">Oxidoreductase</keyword>
<comment type="similarity">
    <text evidence="1">Belongs to the complex I subunit 6 family.</text>
</comment>
<dbReference type="AlphaFoldDB" id="A0A7K0K1V4"/>
<evidence type="ECO:0000256" key="2">
    <source>
        <dbReference type="SAM" id="MobiDB-lite"/>
    </source>
</evidence>
<comment type="catalytic activity">
    <reaction evidence="1">
        <text>a quinone + NADH + 5 H(+)(in) = a quinol + NAD(+) + 4 H(+)(out)</text>
        <dbReference type="Rhea" id="RHEA:57888"/>
        <dbReference type="ChEBI" id="CHEBI:15378"/>
        <dbReference type="ChEBI" id="CHEBI:24646"/>
        <dbReference type="ChEBI" id="CHEBI:57540"/>
        <dbReference type="ChEBI" id="CHEBI:57945"/>
        <dbReference type="ChEBI" id="CHEBI:132124"/>
    </reaction>
</comment>
<keyword evidence="4" id="KW-1185">Reference proteome</keyword>
<feature type="transmembrane region" description="Helical" evidence="1">
    <location>
        <begin position="154"/>
        <end position="176"/>
    </location>
</feature>
<feature type="transmembrane region" description="Helical" evidence="1">
    <location>
        <begin position="69"/>
        <end position="93"/>
    </location>
</feature>
<dbReference type="InterPro" id="IPR042106">
    <property type="entry name" value="Nuo/plastoQ_OxRdtase_6_NuoJ"/>
</dbReference>
<proteinExistence type="inferred from homology"/>
<evidence type="ECO:0000313" key="4">
    <source>
        <dbReference type="Proteomes" id="UP000442535"/>
    </source>
</evidence>
<dbReference type="InterPro" id="IPR001457">
    <property type="entry name" value="NADH_UbQ/plastoQ_OxRdtase_su6"/>
</dbReference>
<gene>
    <name evidence="3" type="ORF">FYJ63_01955</name>
</gene>
<dbReference type="Pfam" id="PF00499">
    <property type="entry name" value="Oxidored_q3"/>
    <property type="match status" value="1"/>
</dbReference>
<keyword evidence="1" id="KW-0812">Transmembrane</keyword>
<dbReference type="GO" id="GO:0005886">
    <property type="term" value="C:plasma membrane"/>
    <property type="evidence" value="ECO:0007669"/>
    <property type="project" value="UniProtKB-SubCell"/>
</dbReference>
<comment type="function">
    <text evidence="1">NDH-1 shuttles electrons from NADH, via FMN and iron-sulfur (Fe-S) centers, to quinones in the respiratory chain. Couples the redox reaction to proton translocation (for every two electrons transferred, four hydrogen ions are translocated across the cytoplasmic membrane), and thus conserves the redox energy in a proton gradient.</text>
</comment>
<accession>A0A7K0K1V4</accession>
<keyword evidence="1" id="KW-1003">Cell membrane</keyword>
<dbReference type="Proteomes" id="UP000442535">
    <property type="component" value="Unassembled WGS sequence"/>
</dbReference>
<comment type="subcellular location">
    <subcellularLocation>
        <location evidence="1">Cell membrane</location>
        <topology evidence="1">Multi-pass membrane protein</topology>
    </subcellularLocation>
</comment>
<dbReference type="RefSeq" id="WP_154543285.1">
    <property type="nucleotide sequence ID" value="NZ_VUMY01000002.1"/>
</dbReference>
<keyword evidence="1" id="KW-0472">Membrane</keyword>
<feature type="transmembrane region" description="Helical" evidence="1">
    <location>
        <begin position="105"/>
        <end position="134"/>
    </location>
</feature>
<dbReference type="GO" id="GO:0048038">
    <property type="term" value="F:quinone binding"/>
    <property type="evidence" value="ECO:0007669"/>
    <property type="project" value="UniProtKB-UniRule"/>
</dbReference>
<feature type="region of interest" description="Disordered" evidence="2">
    <location>
        <begin position="286"/>
        <end position="327"/>
    </location>
</feature>
<dbReference type="PANTHER" id="PTHR33269:SF19">
    <property type="entry name" value="NADH-QUINONE OXIDOREDUCTASE SUBUNIT J"/>
    <property type="match status" value="1"/>
</dbReference>
<dbReference type="PANTHER" id="PTHR33269">
    <property type="entry name" value="NADH-UBIQUINONE OXIDOREDUCTASE CHAIN 6"/>
    <property type="match status" value="1"/>
</dbReference>
<evidence type="ECO:0000256" key="1">
    <source>
        <dbReference type="RuleBase" id="RU004429"/>
    </source>
</evidence>
<dbReference type="EMBL" id="VUMY01000002">
    <property type="protein sequence ID" value="MST49025.1"/>
    <property type="molecule type" value="Genomic_DNA"/>
</dbReference>
<keyword evidence="1" id="KW-0520">NAD</keyword>
<dbReference type="GO" id="GO:0008137">
    <property type="term" value="F:NADH dehydrogenase (ubiquinone) activity"/>
    <property type="evidence" value="ECO:0007669"/>
    <property type="project" value="UniProtKB-UniRule"/>
</dbReference>
<keyword evidence="1" id="KW-0874">Quinone</keyword>
<name>A0A7K0K1V4_9ACTO</name>
<dbReference type="EC" id="7.1.1.-" evidence="1"/>
<protein>
    <recommendedName>
        <fullName evidence="1">NADH-quinone oxidoreductase subunit J</fullName>
        <ecNumber evidence="1">7.1.1.-</ecNumber>
    </recommendedName>
</protein>
<dbReference type="GO" id="GO:0016491">
    <property type="term" value="F:oxidoreductase activity"/>
    <property type="evidence" value="ECO:0007669"/>
    <property type="project" value="UniProtKB-KW"/>
</dbReference>
<sequence length="327" mass="34361">MNTLIPFALPLAELPTGQAVFLAITGGIALVCALAVAFSNRAVHAAVYMMGMMISIAGIYFSVGAEFLGAVQIVVYTGAIMMMFLFVIMLVGVQAVDSPRDSKKVTVLAAVLMMLAFAILAIVAAANTTINAIIPPQQDPATNPVKIATSLINTYYFPMEMVAGLLIIAAVGAMTLTHSDYLLPRLTQRFIVEQRMKAYREKGLMLGQEVPPGVYAETNALDVPAINGETKRPEISSVPRVVRVRGEERSLGEASPWAARALAEEASGGVGLHGKEATLTVARSGAWGMPGPAAPELPSGLVESTRPKELPAGSAPEAEAAEKGENA</sequence>
<organism evidence="3 4">
    <name type="scientific">Mobiluncus porci</name>
    <dbReference type="NCBI Taxonomy" id="2652278"/>
    <lineage>
        <taxon>Bacteria</taxon>
        <taxon>Bacillati</taxon>
        <taxon>Actinomycetota</taxon>
        <taxon>Actinomycetes</taxon>
        <taxon>Actinomycetales</taxon>
        <taxon>Actinomycetaceae</taxon>
        <taxon>Mobiluncus</taxon>
    </lineage>
</organism>
<comment type="caution">
    <text evidence="3">The sequence shown here is derived from an EMBL/GenBank/DDBJ whole genome shotgun (WGS) entry which is preliminary data.</text>
</comment>
<dbReference type="NCBIfam" id="NF005165">
    <property type="entry name" value="PRK06638.1-5"/>
    <property type="match status" value="1"/>
</dbReference>